<proteinExistence type="predicted"/>
<dbReference type="AlphaFoldDB" id="A0A7S2CWL8"/>
<accession>A0A7S2CWL8</accession>
<evidence type="ECO:0000256" key="1">
    <source>
        <dbReference type="SAM" id="MobiDB-lite"/>
    </source>
</evidence>
<feature type="region of interest" description="Disordered" evidence="1">
    <location>
        <begin position="48"/>
        <end position="69"/>
    </location>
</feature>
<name>A0A7S2CWL8_9STRA</name>
<sequence length="103" mass="11858">MIVFVYEHIAVMHEHSRLGSKRVDLVVYDPVTAWRLLCVSNHQPRIGTSSAPKGCECNTDDRQEREEKGDVNVTIYEDQRTDGRAHDKWCGHKNHERPICGKT</sequence>
<reference evidence="2" key="1">
    <citation type="submission" date="2021-01" db="EMBL/GenBank/DDBJ databases">
        <authorList>
            <person name="Corre E."/>
            <person name="Pelletier E."/>
            <person name="Niang G."/>
            <person name="Scheremetjew M."/>
            <person name="Finn R."/>
            <person name="Kale V."/>
            <person name="Holt S."/>
            <person name="Cochrane G."/>
            <person name="Meng A."/>
            <person name="Brown T."/>
            <person name="Cohen L."/>
        </authorList>
    </citation>
    <scope>NUCLEOTIDE SEQUENCE</scope>
    <source>
        <strain evidence="2">CCMP1381</strain>
    </source>
</reference>
<feature type="compositionally biased region" description="Basic and acidic residues" evidence="1">
    <location>
        <begin position="59"/>
        <end position="69"/>
    </location>
</feature>
<gene>
    <name evidence="2" type="ORF">DSPE1174_LOCUS17133</name>
</gene>
<evidence type="ECO:0000313" key="2">
    <source>
        <dbReference type="EMBL" id="CAD9435433.1"/>
    </source>
</evidence>
<dbReference type="EMBL" id="HBGS01033264">
    <property type="protein sequence ID" value="CAD9435433.1"/>
    <property type="molecule type" value="Transcribed_RNA"/>
</dbReference>
<protein>
    <submittedName>
        <fullName evidence="2">Uncharacterized protein</fullName>
    </submittedName>
</protein>
<organism evidence="2">
    <name type="scientific">Octactis speculum</name>
    <dbReference type="NCBI Taxonomy" id="3111310"/>
    <lineage>
        <taxon>Eukaryota</taxon>
        <taxon>Sar</taxon>
        <taxon>Stramenopiles</taxon>
        <taxon>Ochrophyta</taxon>
        <taxon>Dictyochophyceae</taxon>
        <taxon>Dictyochales</taxon>
        <taxon>Dictyochaceae</taxon>
        <taxon>Octactis</taxon>
    </lineage>
</organism>